<sequence length="611" mass="70766">MDDEDGPRDNPFRMPSDDQVFLLRERERKLKQDKRERLQRMSVWEKTLESTKRATGGTSRVSRRELDRELSPRGGSELARSNGGGNRLVATGKLVSNQGAGIALERRHEKDNMADFIAKKREMFLVQMSLDTKREEIRKLEEKAQLKEEALRKSELMLEEDAIRFDTFLKENDKKAHEAIKRAETETKLKQDKVQEIKKLNHQIQAVQSEMSKLKEQLDDCLKYKAFLDELTPAEWFAHHDAVRRRRKKKRRAIFKAAKLREYEEEKQRLVAEHDDLKRKEDARNAGRSRGVRKDMTSNVPPLRLPDPPVFDFSDDEGDDQAASAATHGAKSRSRASLEEESKVSHSESKSSWAESVLAETEEDMEEDFETLEDLRAQEAADSELPMYFTDPQQLLNIFTQLEESNLFLIQNSQETESALEELKQEFRDTKLKMDSKTDALKGNIQELKLQIGSEEAKASILRARMDSNLGEDAQEKLLSELNAKVKEVYRKCGFDCDASPSTLSMLTDLEARLEELLAKIEQMPEDYVVKAEKLKEKERRERVRAERLSQQQRVYEERLRKSIERSMQAPKKKTGKPVMFRSAPPQKKERKKDNSAAESAARDLQEFLSW</sequence>
<dbReference type="AlphaFoldDB" id="A0A2R5FZR6"/>
<gene>
    <name evidence="5" type="ORF">FCC1311_004742</name>
</gene>
<dbReference type="EMBL" id="BEYU01000005">
    <property type="protein sequence ID" value="GBG24256.1"/>
    <property type="molecule type" value="Genomic_DNA"/>
</dbReference>
<evidence type="ECO:0000259" key="4">
    <source>
        <dbReference type="Pfam" id="PF13863"/>
    </source>
</evidence>
<reference evidence="5 6" key="1">
    <citation type="submission" date="2017-12" db="EMBL/GenBank/DDBJ databases">
        <title>Sequencing, de novo assembly and annotation of complete genome of a new Thraustochytrid species, strain FCC1311.</title>
        <authorList>
            <person name="Sedici K."/>
            <person name="Godart F."/>
            <person name="Aiese Cigliano R."/>
            <person name="Sanseverino W."/>
            <person name="Barakat M."/>
            <person name="Ortet P."/>
            <person name="Marechal E."/>
            <person name="Cagnac O."/>
            <person name="Amato A."/>
        </authorList>
    </citation>
    <scope>NUCLEOTIDE SEQUENCE [LARGE SCALE GENOMIC DNA]</scope>
</reference>
<evidence type="ECO:0000256" key="2">
    <source>
        <dbReference type="SAM" id="Coils"/>
    </source>
</evidence>
<feature type="region of interest" description="Disordered" evidence="3">
    <location>
        <begin position="276"/>
        <end position="361"/>
    </location>
</feature>
<dbReference type="PANTHER" id="PTHR21683:SF3">
    <property type="entry name" value="CILIA AND FLAGELLA ASSOCIATED PROTEIN 100"/>
    <property type="match status" value="1"/>
</dbReference>
<dbReference type="InterPro" id="IPR025252">
    <property type="entry name" value="DUF4200"/>
</dbReference>
<evidence type="ECO:0000256" key="1">
    <source>
        <dbReference type="ARBA" id="ARBA00023054"/>
    </source>
</evidence>
<keyword evidence="5" id="KW-0969">Cilium</keyword>
<keyword evidence="1 2" id="KW-0175">Coiled coil</keyword>
<keyword evidence="6" id="KW-1185">Reference proteome</keyword>
<organism evidence="5 6">
    <name type="scientific">Hondaea fermentalgiana</name>
    <dbReference type="NCBI Taxonomy" id="2315210"/>
    <lineage>
        <taxon>Eukaryota</taxon>
        <taxon>Sar</taxon>
        <taxon>Stramenopiles</taxon>
        <taxon>Bigyra</taxon>
        <taxon>Labyrinthulomycetes</taxon>
        <taxon>Thraustochytrida</taxon>
        <taxon>Thraustochytriidae</taxon>
        <taxon>Hondaea</taxon>
    </lineage>
</organism>
<name>A0A2R5FZR6_9STRA</name>
<dbReference type="Pfam" id="PF13863">
    <property type="entry name" value="DUF4200"/>
    <property type="match status" value="1"/>
</dbReference>
<proteinExistence type="predicted"/>
<evidence type="ECO:0000313" key="6">
    <source>
        <dbReference type="Proteomes" id="UP000241890"/>
    </source>
</evidence>
<feature type="compositionally biased region" description="Basic and acidic residues" evidence="3">
    <location>
        <begin position="62"/>
        <end position="71"/>
    </location>
</feature>
<evidence type="ECO:0000256" key="3">
    <source>
        <dbReference type="SAM" id="MobiDB-lite"/>
    </source>
</evidence>
<keyword evidence="5" id="KW-0966">Cell projection</keyword>
<feature type="domain" description="DUF4200" evidence="4">
    <location>
        <begin position="116"/>
        <end position="233"/>
    </location>
</feature>
<keyword evidence="5" id="KW-0282">Flagellum</keyword>
<dbReference type="OrthoDB" id="10264063at2759"/>
<dbReference type="Proteomes" id="UP000241890">
    <property type="component" value="Unassembled WGS sequence"/>
</dbReference>
<feature type="coiled-coil region" evidence="2">
    <location>
        <begin position="406"/>
        <end position="465"/>
    </location>
</feature>
<evidence type="ECO:0000313" key="5">
    <source>
        <dbReference type="EMBL" id="GBG24256.1"/>
    </source>
</evidence>
<feature type="coiled-coil region" evidence="2">
    <location>
        <begin position="130"/>
        <end position="217"/>
    </location>
</feature>
<dbReference type="PANTHER" id="PTHR21683">
    <property type="entry name" value="COILED-COIL DOMAIN-CONTAINING PROTEIN 42 LIKE-2-LIKE-RELATED"/>
    <property type="match status" value="1"/>
</dbReference>
<feature type="region of interest" description="Disordered" evidence="3">
    <location>
        <begin position="1"/>
        <end position="21"/>
    </location>
</feature>
<dbReference type="InParanoid" id="A0A2R5FZR6"/>
<comment type="caution">
    <text evidence="5">The sequence shown here is derived from an EMBL/GenBank/DDBJ whole genome shotgun (WGS) entry which is preliminary data.</text>
</comment>
<dbReference type="InterPro" id="IPR051147">
    <property type="entry name" value="CFAP_domain-containing"/>
</dbReference>
<protein>
    <submittedName>
        <fullName evidence="5">Cilia-and flagella-associated protein 100</fullName>
    </submittedName>
</protein>
<dbReference type="GO" id="GO:0005856">
    <property type="term" value="C:cytoskeleton"/>
    <property type="evidence" value="ECO:0007669"/>
    <property type="project" value="UniProtKB-ARBA"/>
</dbReference>
<feature type="region of interest" description="Disordered" evidence="3">
    <location>
        <begin position="45"/>
        <end position="85"/>
    </location>
</feature>
<feature type="compositionally biased region" description="Basic and acidic residues" evidence="3">
    <location>
        <begin position="276"/>
        <end position="285"/>
    </location>
</feature>
<feature type="compositionally biased region" description="Basic and acidic residues" evidence="3">
    <location>
        <begin position="336"/>
        <end position="349"/>
    </location>
</feature>
<feature type="region of interest" description="Disordered" evidence="3">
    <location>
        <begin position="560"/>
        <end position="599"/>
    </location>
</feature>
<accession>A0A2R5FZR6</accession>